<evidence type="ECO:0000313" key="1">
    <source>
        <dbReference type="EMBL" id="OAF68199.1"/>
    </source>
</evidence>
<proteinExistence type="predicted"/>
<evidence type="ECO:0000313" key="2">
    <source>
        <dbReference type="Proteomes" id="UP000078046"/>
    </source>
</evidence>
<sequence length="95" mass="11297">MMSLRCTLSTRNNFTPAEIVFGYNMLTNEKCNKNEISKIIEKSKKSYIARMKKNYDNKVQKSHHSNNYVPVEPKLNKKRYLLEKKVFLIAFVIMY</sequence>
<reference evidence="1 2" key="1">
    <citation type="submission" date="2016-04" db="EMBL/GenBank/DDBJ databases">
        <title>The genome of Intoshia linei affirms orthonectids as highly simplified spiralians.</title>
        <authorList>
            <person name="Mikhailov K.V."/>
            <person name="Slusarev G.S."/>
            <person name="Nikitin M.A."/>
            <person name="Logacheva M.D."/>
            <person name="Penin A."/>
            <person name="Aleoshin V."/>
            <person name="Panchin Y.V."/>
        </authorList>
    </citation>
    <scope>NUCLEOTIDE SEQUENCE [LARGE SCALE GENOMIC DNA]</scope>
    <source>
        <strain evidence="1">Intl2013</strain>
        <tissue evidence="1">Whole animal</tissue>
    </source>
</reference>
<name>A0A177B1Q0_9BILA</name>
<organism evidence="1 2">
    <name type="scientific">Intoshia linei</name>
    <dbReference type="NCBI Taxonomy" id="1819745"/>
    <lineage>
        <taxon>Eukaryota</taxon>
        <taxon>Metazoa</taxon>
        <taxon>Spiralia</taxon>
        <taxon>Lophotrochozoa</taxon>
        <taxon>Mesozoa</taxon>
        <taxon>Orthonectida</taxon>
        <taxon>Rhopaluridae</taxon>
        <taxon>Intoshia</taxon>
    </lineage>
</organism>
<dbReference type="Proteomes" id="UP000078046">
    <property type="component" value="Unassembled WGS sequence"/>
</dbReference>
<keyword evidence="2" id="KW-1185">Reference proteome</keyword>
<gene>
    <name evidence="1" type="ORF">A3Q56_04066</name>
</gene>
<comment type="caution">
    <text evidence="1">The sequence shown here is derived from an EMBL/GenBank/DDBJ whole genome shotgun (WGS) entry which is preliminary data.</text>
</comment>
<accession>A0A177B1Q0</accession>
<protein>
    <submittedName>
        <fullName evidence="1">Uncharacterized protein</fullName>
    </submittedName>
</protein>
<dbReference type="EMBL" id="LWCA01000495">
    <property type="protein sequence ID" value="OAF68199.1"/>
    <property type="molecule type" value="Genomic_DNA"/>
</dbReference>
<dbReference type="AlphaFoldDB" id="A0A177B1Q0"/>